<dbReference type="InterPro" id="IPR012338">
    <property type="entry name" value="Beta-lactam/transpept-like"/>
</dbReference>
<dbReference type="STRING" id="307972.A0A2G8JXK8"/>
<protein>
    <submittedName>
        <fullName evidence="3">Putative beta-lactamase domain-containing protein 2</fullName>
    </submittedName>
</protein>
<keyword evidence="4" id="KW-1185">Reference proteome</keyword>
<feature type="transmembrane region" description="Helical" evidence="1">
    <location>
        <begin position="7"/>
        <end position="25"/>
    </location>
</feature>
<dbReference type="InterPro" id="IPR052907">
    <property type="entry name" value="Beta-lactamase/esterase"/>
</dbReference>
<dbReference type="SUPFAM" id="SSF56601">
    <property type="entry name" value="beta-lactamase/transpeptidase-like"/>
    <property type="match status" value="1"/>
</dbReference>
<name>A0A2G8JXK8_STIJA</name>
<feature type="domain" description="Beta-lactamase-related" evidence="2">
    <location>
        <begin position="59"/>
        <end position="421"/>
    </location>
</feature>
<evidence type="ECO:0000313" key="3">
    <source>
        <dbReference type="EMBL" id="PIK40506.1"/>
    </source>
</evidence>
<evidence type="ECO:0000259" key="2">
    <source>
        <dbReference type="Pfam" id="PF00144"/>
    </source>
</evidence>
<dbReference type="PANTHER" id="PTHR43319:SF3">
    <property type="entry name" value="BETA-LACTAMASE-RELATED DOMAIN-CONTAINING PROTEIN"/>
    <property type="match status" value="1"/>
</dbReference>
<accession>A0A2G8JXK8</accession>
<dbReference type="PANTHER" id="PTHR43319">
    <property type="entry name" value="BETA-LACTAMASE-RELATED"/>
    <property type="match status" value="1"/>
</dbReference>
<dbReference type="Proteomes" id="UP000230750">
    <property type="component" value="Unassembled WGS sequence"/>
</dbReference>
<dbReference type="Pfam" id="PF00144">
    <property type="entry name" value="Beta-lactamase"/>
    <property type="match status" value="1"/>
</dbReference>
<evidence type="ECO:0000313" key="4">
    <source>
        <dbReference type="Proteomes" id="UP000230750"/>
    </source>
</evidence>
<dbReference type="OrthoDB" id="5946976at2759"/>
<keyword evidence="1" id="KW-1133">Transmembrane helix</keyword>
<dbReference type="EMBL" id="MRZV01001114">
    <property type="protein sequence ID" value="PIK40506.1"/>
    <property type="molecule type" value="Genomic_DNA"/>
</dbReference>
<evidence type="ECO:0000256" key="1">
    <source>
        <dbReference type="SAM" id="Phobius"/>
    </source>
</evidence>
<gene>
    <name evidence="3" type="ORF">BSL78_22645</name>
</gene>
<dbReference type="InterPro" id="IPR001466">
    <property type="entry name" value="Beta-lactam-related"/>
</dbReference>
<comment type="caution">
    <text evidence="3">The sequence shown here is derived from an EMBL/GenBank/DDBJ whole genome shotgun (WGS) entry which is preliminary data.</text>
</comment>
<keyword evidence="1" id="KW-0812">Transmembrane</keyword>
<dbReference type="AlphaFoldDB" id="A0A2G8JXK8"/>
<reference evidence="3 4" key="1">
    <citation type="journal article" date="2017" name="PLoS Biol.">
        <title>The sea cucumber genome provides insights into morphological evolution and visceral regeneration.</title>
        <authorList>
            <person name="Zhang X."/>
            <person name="Sun L."/>
            <person name="Yuan J."/>
            <person name="Sun Y."/>
            <person name="Gao Y."/>
            <person name="Zhang L."/>
            <person name="Li S."/>
            <person name="Dai H."/>
            <person name="Hamel J.F."/>
            <person name="Liu C."/>
            <person name="Yu Y."/>
            <person name="Liu S."/>
            <person name="Lin W."/>
            <person name="Guo K."/>
            <person name="Jin S."/>
            <person name="Xu P."/>
            <person name="Storey K.B."/>
            <person name="Huan P."/>
            <person name="Zhang T."/>
            <person name="Zhou Y."/>
            <person name="Zhang J."/>
            <person name="Lin C."/>
            <person name="Li X."/>
            <person name="Xing L."/>
            <person name="Huo D."/>
            <person name="Sun M."/>
            <person name="Wang L."/>
            <person name="Mercier A."/>
            <person name="Li F."/>
            <person name="Yang H."/>
            <person name="Xiang J."/>
        </authorList>
    </citation>
    <scope>NUCLEOTIDE SEQUENCE [LARGE SCALE GENOMIC DNA]</scope>
    <source>
        <strain evidence="3">Shaxun</strain>
        <tissue evidence="3">Muscle</tissue>
    </source>
</reference>
<sequence>MSLLRQAFVVCVTAVVVAFVIPAYLKPAYPVPEIFGTVAPGFEEVRDVFRQNYELGLDNSEAGSAFSVYKNGEKVVDLWAGYADAEAKRLWREDTMTVIFSSSKGLAAITIAVLADRGLIDFKEPVAKYWPEFAQNDKEKITVEQLLEHEAGLHYTDEALSYKIIADHKEVDRILAENRPAFEPGSMHAYHGITIGPYIDALVRRVDPKKRTVGQFFAEEVSQPFGIDAYIGLPLDKFHRCGRLTNVQATLLDFIMAILKSSFHRRAIMGNFIPDPSYEAGKAMMESSGDLVELGAFADPYKINIEVASANGIATAEALAKLFGILANGGKAGNKTLLSKRILDAYADDRRGPTPDLLMYDLPIRWKWAMDVIPQGTNAGNLFGAPGAGGQVAYADPNNKIGYGFVSRYMSPMGIQMMDPRFINLKKSVLRAVKKVGDQ</sequence>
<keyword evidence="1" id="KW-0472">Membrane</keyword>
<organism evidence="3 4">
    <name type="scientific">Stichopus japonicus</name>
    <name type="common">Sea cucumber</name>
    <dbReference type="NCBI Taxonomy" id="307972"/>
    <lineage>
        <taxon>Eukaryota</taxon>
        <taxon>Metazoa</taxon>
        <taxon>Echinodermata</taxon>
        <taxon>Eleutherozoa</taxon>
        <taxon>Echinozoa</taxon>
        <taxon>Holothuroidea</taxon>
        <taxon>Aspidochirotacea</taxon>
        <taxon>Aspidochirotida</taxon>
        <taxon>Stichopodidae</taxon>
        <taxon>Apostichopus</taxon>
    </lineage>
</organism>
<proteinExistence type="predicted"/>
<dbReference type="Gene3D" id="3.40.710.10">
    <property type="entry name" value="DD-peptidase/beta-lactamase superfamily"/>
    <property type="match status" value="1"/>
</dbReference>